<dbReference type="EMBL" id="AQHY01000006">
    <property type="protein sequence ID" value="EOA58005.1"/>
    <property type="molecule type" value="Genomic_DNA"/>
</dbReference>
<comment type="caution">
    <text evidence="1">The sequence shown here is derived from an EMBL/GenBank/DDBJ whole genome shotgun (WGS) entry which is preliminary data.</text>
</comment>
<dbReference type="PROSITE" id="PS51257">
    <property type="entry name" value="PROKAR_LIPOPROTEIN"/>
    <property type="match status" value="1"/>
</dbReference>
<dbReference type="AlphaFoldDB" id="U6RNF5"/>
<dbReference type="eggNOG" id="ENOG5032NRW">
    <property type="taxonomic scope" value="Bacteria"/>
</dbReference>
<dbReference type="STRING" id="1121098.HMPREF1534_00381"/>
<evidence type="ECO:0000313" key="1">
    <source>
        <dbReference type="EMBL" id="EOA58005.1"/>
    </source>
</evidence>
<dbReference type="GeneID" id="60063545"/>
<dbReference type="RefSeq" id="WP_005936383.1">
    <property type="nucleotide sequence ID" value="NZ_KB890338.1"/>
</dbReference>
<accession>U6RNF5</accession>
<organism evidence="1 2">
    <name type="scientific">Phocaeicola massiliensis B84634 = Timone 84634 = DSM 17679 = JCM 13223</name>
    <dbReference type="NCBI Taxonomy" id="1121098"/>
    <lineage>
        <taxon>Bacteria</taxon>
        <taxon>Pseudomonadati</taxon>
        <taxon>Bacteroidota</taxon>
        <taxon>Bacteroidia</taxon>
        <taxon>Bacteroidales</taxon>
        <taxon>Bacteroidaceae</taxon>
        <taxon>Phocaeicola</taxon>
    </lineage>
</organism>
<name>U6RNF5_9BACT</name>
<reference evidence="1 2" key="1">
    <citation type="submission" date="2013-04" db="EMBL/GenBank/DDBJ databases">
        <title>The Genome Sequence of Bacteroides massiliensis DSM 17679.</title>
        <authorList>
            <consortium name="The Broad Institute Genomics Platform"/>
            <person name="Earl A."/>
            <person name="Ward D."/>
            <person name="Feldgarden M."/>
            <person name="Gevers D."/>
            <person name="Martens E."/>
            <person name="Fenner L."/>
            <person name="Roux V."/>
            <person name="Mallet M.N."/>
            <person name="Raoult D."/>
            <person name="Walker B."/>
            <person name="Young S."/>
            <person name="Zeng Q."/>
            <person name="Gargeya S."/>
            <person name="Fitzgerald M."/>
            <person name="Haas B."/>
            <person name="Abouelleil A."/>
            <person name="Allen A.W."/>
            <person name="Alvarado L."/>
            <person name="Arachchi H.M."/>
            <person name="Berlin A.M."/>
            <person name="Chapman S.B."/>
            <person name="Gainer-Dewar J."/>
            <person name="Goldberg J."/>
            <person name="Griggs A."/>
            <person name="Gujja S."/>
            <person name="Hansen M."/>
            <person name="Howarth C."/>
            <person name="Imamovic A."/>
            <person name="Ireland A."/>
            <person name="Larimer J."/>
            <person name="McCowan C."/>
            <person name="Murphy C."/>
            <person name="Pearson M."/>
            <person name="Poon T.W."/>
            <person name="Priest M."/>
            <person name="Roberts A."/>
            <person name="Saif S."/>
            <person name="Shea T."/>
            <person name="Sisk P."/>
            <person name="Sykes S."/>
            <person name="Wortman J."/>
            <person name="Nusbaum C."/>
            <person name="Birren B."/>
        </authorList>
    </citation>
    <scope>NUCLEOTIDE SEQUENCE [LARGE SCALE GENOMIC DNA]</scope>
    <source>
        <strain evidence="2">B84634 / Timone 84634 / DSM 17679 / JCM 13223</strain>
    </source>
</reference>
<proteinExistence type="predicted"/>
<dbReference type="HOGENOM" id="CLU_1438434_0_0_10"/>
<dbReference type="OrthoDB" id="1089976at2"/>
<sequence>MERLLLLLFMGVLFFSCSDSSINKESKNTTQNMEQRSLTSMYTDLINSFEDVSARGLDGVSILYPDYFGGAYVKDDKVVIFLTKESDKDFVKKDLSKRIDLNYVSFVECDYSYAELMDLDKWLFDFFTKNKNKSFLNTLHVDGWNINKNKNKIIIKLNDCSSFYINGFKNKVIDTPMIDFEKSRGRLK</sequence>
<dbReference type="PATRIC" id="fig|1121098.3.peg.385"/>
<dbReference type="Proteomes" id="UP000017831">
    <property type="component" value="Unassembled WGS sequence"/>
</dbReference>
<keyword evidence="2" id="KW-1185">Reference proteome</keyword>
<evidence type="ECO:0000313" key="2">
    <source>
        <dbReference type="Proteomes" id="UP000017831"/>
    </source>
</evidence>
<protein>
    <submittedName>
        <fullName evidence="1">Uncharacterized protein</fullName>
    </submittedName>
</protein>
<gene>
    <name evidence="1" type="ORF">HMPREF1534_00381</name>
</gene>